<dbReference type="AlphaFoldDB" id="A0A0C3NH29"/>
<dbReference type="InterPro" id="IPR004875">
    <property type="entry name" value="DDE_SF_endonuclease_dom"/>
</dbReference>
<feature type="domain" description="DDE-1" evidence="1">
    <location>
        <begin position="144"/>
        <end position="302"/>
    </location>
</feature>
<accession>A0A0C3NH29</accession>
<dbReference type="Pfam" id="PF03184">
    <property type="entry name" value="DDE_1"/>
    <property type="match status" value="1"/>
</dbReference>
<proteinExistence type="predicted"/>
<keyword evidence="3" id="KW-1185">Reference proteome</keyword>
<dbReference type="Proteomes" id="UP000054217">
    <property type="component" value="Unassembled WGS sequence"/>
</dbReference>
<name>A0A0C3NH29_PISTI</name>
<protein>
    <recommendedName>
        <fullName evidence="1">DDE-1 domain-containing protein</fullName>
    </recommendedName>
</protein>
<sequence>MAGHAKSKCRKQHTAIVDQEEGLTYAMKLWNDDKEKPEEDWRSLQAICHEAEEEMKNRKKKHITIDRTGVGMNWTGHFLDRHSERLGTYWSSPLDSACGQAVNEHTHKAWCDLLESTIKDNNIHVIGPAQRKMQHQQQGGNCENITVMVTICADGGSIVPTIIYEGKSFSTNWHQDNTLNALVAHSPKGWTDGAIGRLWIEDFDNKTSCLLLVDGHNSHYTKEFLNYARECNIHVLCYPTHATHIYQGLDVIVFSPLKNYWTEAHDNFESSTHQKITKNNFITIYKRACLKALTPETIHSAFRVTGVWPLD</sequence>
<dbReference type="EMBL" id="KN831997">
    <property type="protein sequence ID" value="KIO00325.1"/>
    <property type="molecule type" value="Genomic_DNA"/>
</dbReference>
<reference evidence="2 3" key="1">
    <citation type="submission" date="2014-04" db="EMBL/GenBank/DDBJ databases">
        <authorList>
            <consortium name="DOE Joint Genome Institute"/>
            <person name="Kuo A."/>
            <person name="Kohler A."/>
            <person name="Costa M.D."/>
            <person name="Nagy L.G."/>
            <person name="Floudas D."/>
            <person name="Copeland A."/>
            <person name="Barry K.W."/>
            <person name="Cichocki N."/>
            <person name="Veneault-Fourrey C."/>
            <person name="LaButti K."/>
            <person name="Lindquist E.A."/>
            <person name="Lipzen A."/>
            <person name="Lundell T."/>
            <person name="Morin E."/>
            <person name="Murat C."/>
            <person name="Sun H."/>
            <person name="Tunlid A."/>
            <person name="Henrissat B."/>
            <person name="Grigoriev I.V."/>
            <person name="Hibbett D.S."/>
            <person name="Martin F."/>
            <person name="Nordberg H.P."/>
            <person name="Cantor M.N."/>
            <person name="Hua S.X."/>
        </authorList>
    </citation>
    <scope>NUCLEOTIDE SEQUENCE [LARGE SCALE GENOMIC DNA]</scope>
    <source>
        <strain evidence="2 3">Marx 270</strain>
    </source>
</reference>
<dbReference type="InParanoid" id="A0A0C3NH29"/>
<reference evidence="3" key="2">
    <citation type="submission" date="2015-01" db="EMBL/GenBank/DDBJ databases">
        <title>Evolutionary Origins and Diversification of the Mycorrhizal Mutualists.</title>
        <authorList>
            <consortium name="DOE Joint Genome Institute"/>
            <consortium name="Mycorrhizal Genomics Consortium"/>
            <person name="Kohler A."/>
            <person name="Kuo A."/>
            <person name="Nagy L.G."/>
            <person name="Floudas D."/>
            <person name="Copeland A."/>
            <person name="Barry K.W."/>
            <person name="Cichocki N."/>
            <person name="Veneault-Fourrey C."/>
            <person name="LaButti K."/>
            <person name="Lindquist E.A."/>
            <person name="Lipzen A."/>
            <person name="Lundell T."/>
            <person name="Morin E."/>
            <person name="Murat C."/>
            <person name="Riley R."/>
            <person name="Ohm R."/>
            <person name="Sun H."/>
            <person name="Tunlid A."/>
            <person name="Henrissat B."/>
            <person name="Grigoriev I.V."/>
            <person name="Hibbett D.S."/>
            <person name="Martin F."/>
        </authorList>
    </citation>
    <scope>NUCLEOTIDE SEQUENCE [LARGE SCALE GENOMIC DNA]</scope>
    <source>
        <strain evidence="3">Marx 270</strain>
    </source>
</reference>
<organism evidence="2 3">
    <name type="scientific">Pisolithus tinctorius Marx 270</name>
    <dbReference type="NCBI Taxonomy" id="870435"/>
    <lineage>
        <taxon>Eukaryota</taxon>
        <taxon>Fungi</taxon>
        <taxon>Dikarya</taxon>
        <taxon>Basidiomycota</taxon>
        <taxon>Agaricomycotina</taxon>
        <taxon>Agaricomycetes</taxon>
        <taxon>Agaricomycetidae</taxon>
        <taxon>Boletales</taxon>
        <taxon>Sclerodermatineae</taxon>
        <taxon>Pisolithaceae</taxon>
        <taxon>Pisolithus</taxon>
    </lineage>
</organism>
<dbReference type="OrthoDB" id="3238847at2759"/>
<dbReference type="GO" id="GO:0003676">
    <property type="term" value="F:nucleic acid binding"/>
    <property type="evidence" value="ECO:0007669"/>
    <property type="project" value="InterPro"/>
</dbReference>
<dbReference type="HOGENOM" id="CLU_013929_2_0_1"/>
<gene>
    <name evidence="2" type="ORF">M404DRAFT_16389</name>
</gene>
<evidence type="ECO:0000313" key="3">
    <source>
        <dbReference type="Proteomes" id="UP000054217"/>
    </source>
</evidence>
<evidence type="ECO:0000313" key="2">
    <source>
        <dbReference type="EMBL" id="KIO00325.1"/>
    </source>
</evidence>
<evidence type="ECO:0000259" key="1">
    <source>
        <dbReference type="Pfam" id="PF03184"/>
    </source>
</evidence>